<evidence type="ECO:0000256" key="6">
    <source>
        <dbReference type="ARBA" id="ARBA00023136"/>
    </source>
</evidence>
<comment type="caution">
    <text evidence="9">The sequence shown here is derived from an EMBL/GenBank/DDBJ whole genome shotgun (WGS) entry which is preliminary data.</text>
</comment>
<keyword evidence="3" id="KW-1003">Cell membrane</keyword>
<dbReference type="InterPro" id="IPR017850">
    <property type="entry name" value="Alkaline_phosphatase_core_sf"/>
</dbReference>
<keyword evidence="6 7" id="KW-0472">Membrane</keyword>
<dbReference type="PANTHER" id="PTHR47371">
    <property type="entry name" value="LIPOTEICHOIC ACID SYNTHASE"/>
    <property type="match status" value="1"/>
</dbReference>
<dbReference type="EMBL" id="VUNA01000005">
    <property type="protein sequence ID" value="MST70459.1"/>
    <property type="molecule type" value="Genomic_DNA"/>
</dbReference>
<dbReference type="InterPro" id="IPR050448">
    <property type="entry name" value="OpgB/LTA_synthase_biosynth"/>
</dbReference>
<evidence type="ECO:0000256" key="5">
    <source>
        <dbReference type="ARBA" id="ARBA00022989"/>
    </source>
</evidence>
<accession>A0A6N7XKK8</accession>
<reference evidence="9 10" key="1">
    <citation type="submission" date="2019-08" db="EMBL/GenBank/DDBJ databases">
        <title>In-depth cultivation of the pig gut microbiome towards novel bacterial diversity and tailored functional studies.</title>
        <authorList>
            <person name="Wylensek D."/>
            <person name="Hitch T.C.A."/>
            <person name="Clavel T."/>
        </authorList>
    </citation>
    <scope>NUCLEOTIDE SEQUENCE [LARGE SCALE GENOMIC DNA]</scope>
    <source>
        <strain evidence="9 10">WCA-MUC-591-APC-4B</strain>
    </source>
</reference>
<dbReference type="AlphaFoldDB" id="A0A6N7XKK8"/>
<dbReference type="PANTHER" id="PTHR47371:SF3">
    <property type="entry name" value="PHOSPHOGLYCEROL TRANSFERASE I"/>
    <property type="match status" value="1"/>
</dbReference>
<dbReference type="Proteomes" id="UP000469424">
    <property type="component" value="Unassembled WGS sequence"/>
</dbReference>
<comment type="subcellular location">
    <subcellularLocation>
        <location evidence="1">Cell membrane</location>
        <topology evidence="1">Multi-pass membrane protein</topology>
    </subcellularLocation>
</comment>
<evidence type="ECO:0000256" key="1">
    <source>
        <dbReference type="ARBA" id="ARBA00004651"/>
    </source>
</evidence>
<dbReference type="Gene3D" id="3.40.720.10">
    <property type="entry name" value="Alkaline Phosphatase, subunit A"/>
    <property type="match status" value="1"/>
</dbReference>
<keyword evidence="10" id="KW-1185">Reference proteome</keyword>
<feature type="transmembrane region" description="Helical" evidence="7">
    <location>
        <begin position="136"/>
        <end position="156"/>
    </location>
</feature>
<evidence type="ECO:0000256" key="3">
    <source>
        <dbReference type="ARBA" id="ARBA00022475"/>
    </source>
</evidence>
<evidence type="ECO:0000259" key="8">
    <source>
        <dbReference type="Pfam" id="PF00884"/>
    </source>
</evidence>
<dbReference type="CDD" id="cd16015">
    <property type="entry name" value="LTA_synthase"/>
    <property type="match status" value="1"/>
</dbReference>
<dbReference type="InterPro" id="IPR000917">
    <property type="entry name" value="Sulfatase_N"/>
</dbReference>
<organism evidence="9 10">
    <name type="scientific">Mogibacterium kristiansenii</name>
    <dbReference type="NCBI Taxonomy" id="2606708"/>
    <lineage>
        <taxon>Bacteria</taxon>
        <taxon>Bacillati</taxon>
        <taxon>Bacillota</taxon>
        <taxon>Clostridia</taxon>
        <taxon>Peptostreptococcales</taxon>
        <taxon>Anaerovoracaceae</taxon>
        <taxon>Mogibacterium</taxon>
    </lineage>
</organism>
<evidence type="ECO:0000256" key="4">
    <source>
        <dbReference type="ARBA" id="ARBA00022692"/>
    </source>
</evidence>
<evidence type="ECO:0000256" key="7">
    <source>
        <dbReference type="SAM" id="Phobius"/>
    </source>
</evidence>
<comment type="pathway">
    <text evidence="2">Cell wall biogenesis; lipoteichoic acid biosynthesis.</text>
</comment>
<feature type="domain" description="Sulfatase N-terminal" evidence="8">
    <location>
        <begin position="203"/>
        <end position="498"/>
    </location>
</feature>
<keyword evidence="4 7" id="KW-0812">Transmembrane</keyword>
<sequence>MKKIIRTTIKSFFYALYYGIIALLLYFVVAGRTLTDWYDVTFGTRFREIVYTFNLGLTGADTSFMSEALQECRPDLIKATIIVLLLITADLILFRRVGLRKVRVDESKGRHDVQGETSRHETKETKLKYRWVRSKWGVALQCVYHATILLICIFLAKPVYLYADQVLEVSDFLRSKLMYTNIYDEKYVDPTSVQIENTRKQKRNVIIIYMESMETTYASKDLGGYQERNLMPNLYNLQRQNITFGDRKGMAGTHNPYGTTWTTASLLASSSGIPFAFNIGMNKNIGNDSDKGKFAKGVTTLGDILEKKGYNQEFICGSDSAFGRKKKLFQEHGNYKIFDYYSAIDAGYIDKDYKVWWGMEDYRTYEAAKDEIRKLADKGKPFNCTLLTVDTHHVGGYRCSKCPRGNGSKTANVVACADQQVQNFVDWCKMQDFYKNTTIVIVGDHPRMDKKLVEDVDKVNREAIDVFINSVSPYRKIDRKRTAVTMDLFPTILSSMGYSIEGERLGLGTNLFSKKKTLSEEMGYEAFNLEMGKNSRFYHENFE</sequence>
<feature type="transmembrane region" description="Helical" evidence="7">
    <location>
        <begin position="76"/>
        <end position="94"/>
    </location>
</feature>
<name>A0A6N7XKK8_9FIRM</name>
<dbReference type="GO" id="GO:0005886">
    <property type="term" value="C:plasma membrane"/>
    <property type="evidence" value="ECO:0007669"/>
    <property type="project" value="UniProtKB-SubCell"/>
</dbReference>
<gene>
    <name evidence="9" type="ORF">FYJ65_03745</name>
</gene>
<dbReference type="SUPFAM" id="SSF53649">
    <property type="entry name" value="Alkaline phosphatase-like"/>
    <property type="match status" value="1"/>
</dbReference>
<evidence type="ECO:0000313" key="9">
    <source>
        <dbReference type="EMBL" id="MST70459.1"/>
    </source>
</evidence>
<evidence type="ECO:0000256" key="2">
    <source>
        <dbReference type="ARBA" id="ARBA00004936"/>
    </source>
</evidence>
<feature type="transmembrane region" description="Helical" evidence="7">
    <location>
        <begin position="12"/>
        <end position="29"/>
    </location>
</feature>
<protein>
    <submittedName>
        <fullName evidence="9">LTA synthase family protein</fullName>
    </submittedName>
</protein>
<keyword evidence="5 7" id="KW-1133">Transmembrane helix</keyword>
<dbReference type="Pfam" id="PF00884">
    <property type="entry name" value="Sulfatase"/>
    <property type="match status" value="1"/>
</dbReference>
<evidence type="ECO:0000313" key="10">
    <source>
        <dbReference type="Proteomes" id="UP000469424"/>
    </source>
</evidence>
<proteinExistence type="predicted"/>